<evidence type="ECO:0000313" key="3">
    <source>
        <dbReference type="EMBL" id="KAJ3570423.1"/>
    </source>
</evidence>
<feature type="transmembrane region" description="Helical" evidence="1">
    <location>
        <begin position="452"/>
        <end position="473"/>
    </location>
</feature>
<feature type="transmembrane region" description="Helical" evidence="1">
    <location>
        <begin position="424"/>
        <end position="446"/>
    </location>
</feature>
<dbReference type="PANTHER" id="PTHR35043:SF7">
    <property type="entry name" value="TRANSCRIPTION FACTOR DOMAIN-CONTAINING PROTEIN"/>
    <property type="match status" value="1"/>
</dbReference>
<feature type="transmembrane region" description="Helical" evidence="1">
    <location>
        <begin position="255"/>
        <end position="275"/>
    </location>
</feature>
<reference evidence="3" key="1">
    <citation type="submission" date="2022-07" db="EMBL/GenBank/DDBJ databases">
        <title>Genome Sequence of Leucocoprinus birnbaumii.</title>
        <authorList>
            <person name="Buettner E."/>
        </authorList>
    </citation>
    <scope>NUCLEOTIDE SEQUENCE</scope>
    <source>
        <strain evidence="3">VT141</strain>
    </source>
</reference>
<accession>A0AAD5VXA8</accession>
<dbReference type="Proteomes" id="UP001213000">
    <property type="component" value="Unassembled WGS sequence"/>
</dbReference>
<protein>
    <submittedName>
        <fullName evidence="3">Uncharacterized protein</fullName>
    </submittedName>
</protein>
<keyword evidence="1" id="KW-1133">Transmembrane helix</keyword>
<organism evidence="3 4">
    <name type="scientific">Leucocoprinus birnbaumii</name>
    <dbReference type="NCBI Taxonomy" id="56174"/>
    <lineage>
        <taxon>Eukaryota</taxon>
        <taxon>Fungi</taxon>
        <taxon>Dikarya</taxon>
        <taxon>Basidiomycota</taxon>
        <taxon>Agaricomycotina</taxon>
        <taxon>Agaricomycetes</taxon>
        <taxon>Agaricomycetidae</taxon>
        <taxon>Agaricales</taxon>
        <taxon>Agaricineae</taxon>
        <taxon>Agaricaceae</taxon>
        <taxon>Leucocoprinus</taxon>
    </lineage>
</organism>
<keyword evidence="1" id="KW-0812">Transmembrane</keyword>
<keyword evidence="2" id="KW-0732">Signal</keyword>
<feature type="transmembrane region" description="Helical" evidence="1">
    <location>
        <begin position="494"/>
        <end position="516"/>
    </location>
</feature>
<evidence type="ECO:0000313" key="4">
    <source>
        <dbReference type="Proteomes" id="UP001213000"/>
    </source>
</evidence>
<proteinExistence type="predicted"/>
<gene>
    <name evidence="3" type="ORF">NP233_g4412</name>
</gene>
<feature type="signal peptide" evidence="2">
    <location>
        <begin position="1"/>
        <end position="16"/>
    </location>
</feature>
<keyword evidence="4" id="KW-1185">Reference proteome</keyword>
<evidence type="ECO:0000256" key="2">
    <source>
        <dbReference type="SAM" id="SignalP"/>
    </source>
</evidence>
<dbReference type="AlphaFoldDB" id="A0AAD5VXA8"/>
<dbReference type="PANTHER" id="PTHR35043">
    <property type="entry name" value="TRANSCRIPTION FACTOR DOMAIN-CONTAINING PROTEIN"/>
    <property type="match status" value="1"/>
</dbReference>
<sequence>MLIALLIAAVLNSVIGAPVPPPTDTLNPSPLTVLGRDIPLPECIDPAAFRTMQQIVLSCLATVIACTWVSLHPNVPDPRNSSWQNFTMRLRTVLWAILGPEFVTIWAFRQRLGAARTAKEYNEQFDLNPPSRSIIQYLLDWFRRPYEGMKPDKSWGLTHGFLLEMHGLRYFKNGQPFTPSPSKLHTHDLENEALDNTPDGIITHLSQLSKPVHISKDEINDKSKGDFFTKFIVVVQTTWFIVQCIARWVQGLHVTELEIITLAFAALNIMTYILWWNKPQHMRVAITLHHECISGGTTFAKTVDLVQHQNSKWQEITDPGDDHSISDQATLVDHYNSDTHLPLLDDHEPLNDQRFPSRPFSLLNAILLAFPHSCWTFIRKISPFEAWFTMAGAYLNAEGSSDIVYAFHSSVAAHSSGDRQADAALGLIGVLFGGVHLLPVGLSSFSSPVEKYLWIACTIVILVEPVAICFSGVTGRLSKRLPDWLWKMLVFPHFLLLALSFLLYAPARLILIVLAFRNLRSLPPDTFVNIEWSSSFPHI</sequence>
<feature type="transmembrane region" description="Helical" evidence="1">
    <location>
        <begin position="88"/>
        <end position="108"/>
    </location>
</feature>
<evidence type="ECO:0000256" key="1">
    <source>
        <dbReference type="SAM" id="Phobius"/>
    </source>
</evidence>
<dbReference type="EMBL" id="JANIEX010000238">
    <property type="protein sequence ID" value="KAJ3570423.1"/>
    <property type="molecule type" value="Genomic_DNA"/>
</dbReference>
<feature type="chain" id="PRO_5042297103" evidence="2">
    <location>
        <begin position="17"/>
        <end position="539"/>
    </location>
</feature>
<comment type="caution">
    <text evidence="3">The sequence shown here is derived from an EMBL/GenBank/DDBJ whole genome shotgun (WGS) entry which is preliminary data.</text>
</comment>
<name>A0AAD5VXA8_9AGAR</name>
<keyword evidence="1" id="KW-0472">Membrane</keyword>
<feature type="transmembrane region" description="Helical" evidence="1">
    <location>
        <begin position="231"/>
        <end position="249"/>
    </location>
</feature>